<keyword evidence="3" id="KW-1185">Reference proteome</keyword>
<dbReference type="Gene3D" id="3.40.710.10">
    <property type="entry name" value="DD-peptidase/beta-lactamase superfamily"/>
    <property type="match status" value="1"/>
</dbReference>
<feature type="domain" description="Beta-lactamase-related" evidence="1">
    <location>
        <begin position="48"/>
        <end position="371"/>
    </location>
</feature>
<dbReference type="PANTHER" id="PTHR46825">
    <property type="entry name" value="D-ALANYL-D-ALANINE-CARBOXYPEPTIDASE/ENDOPEPTIDASE AMPH"/>
    <property type="match status" value="1"/>
</dbReference>
<proteinExistence type="predicted"/>
<dbReference type="InterPro" id="IPR012338">
    <property type="entry name" value="Beta-lactam/transpept-like"/>
</dbReference>
<protein>
    <submittedName>
        <fullName evidence="2">CubicO group peptidase (Beta-lactamase class C family)</fullName>
    </submittedName>
</protein>
<name>A0A4R6VCE1_9HYPH</name>
<comment type="caution">
    <text evidence="2">The sequence shown here is derived from an EMBL/GenBank/DDBJ whole genome shotgun (WGS) entry which is preliminary data.</text>
</comment>
<dbReference type="SUPFAM" id="SSF56601">
    <property type="entry name" value="beta-lactamase/transpeptidase-like"/>
    <property type="match status" value="1"/>
</dbReference>
<dbReference type="EMBL" id="SNYR01000005">
    <property type="protein sequence ID" value="TDQ60226.1"/>
    <property type="molecule type" value="Genomic_DNA"/>
</dbReference>
<sequence length="389" mass="43828">MFRIFIAFAVVLITTLATYIILEIRAVNIKSLPVAEGTTRQQRIVELENWLQELGRSGHFNGSVLIAHKNKILLESNIGKRSAKGPSITPKTTFNIASVTKHFTAAAILLLQSRDKLTFDDPLHRHLPELKQFENVTIRHLLVGTSGLPDYVAAADQLLQGIELLTNQKLIRWLSTQKPNSTFQVGQTYAYSNTAYVVLSEIIERVSGQPFHEFMQQHLFTPAKMTNTTIYRQNAIHPAMKNLATSMKKRFFYVGDYVDQLPSQLDGVAGDGNIITSPRDLEKWHNALLNGSVIPTADYREALTIQTADDGTPIVEHWGNRDLYLGLGWNLYKGRGDHDSFGSWNGYQNYFYRAPDKDLTIVVLANAAHFIPFSMIVDELKGNVLSWQN</sequence>
<dbReference type="Pfam" id="PF00144">
    <property type="entry name" value="Beta-lactamase"/>
    <property type="match status" value="1"/>
</dbReference>
<dbReference type="AlphaFoldDB" id="A0A4R6VCE1"/>
<dbReference type="Proteomes" id="UP000295391">
    <property type="component" value="Unassembled WGS sequence"/>
</dbReference>
<reference evidence="2 3" key="1">
    <citation type="submission" date="2019-03" db="EMBL/GenBank/DDBJ databases">
        <title>Genomic Encyclopedia of Type Strains, Phase III (KMG-III): the genomes of soil and plant-associated and newly described type strains.</title>
        <authorList>
            <person name="Whitman W."/>
        </authorList>
    </citation>
    <scope>NUCLEOTIDE SEQUENCE [LARGE SCALE GENOMIC DNA]</scope>
    <source>
        <strain evidence="2 3">CGMCC 1.7002</strain>
    </source>
</reference>
<dbReference type="RefSeq" id="WP_166639091.1">
    <property type="nucleotide sequence ID" value="NZ_SNYR01000005.1"/>
</dbReference>
<dbReference type="InterPro" id="IPR001466">
    <property type="entry name" value="Beta-lactam-related"/>
</dbReference>
<evidence type="ECO:0000313" key="3">
    <source>
        <dbReference type="Proteomes" id="UP000295391"/>
    </source>
</evidence>
<accession>A0A4R6VCE1</accession>
<organism evidence="2 3">
    <name type="scientific">Maritalea mobilis</name>
    <dbReference type="NCBI Taxonomy" id="483324"/>
    <lineage>
        <taxon>Bacteria</taxon>
        <taxon>Pseudomonadati</taxon>
        <taxon>Pseudomonadota</taxon>
        <taxon>Alphaproteobacteria</taxon>
        <taxon>Hyphomicrobiales</taxon>
        <taxon>Devosiaceae</taxon>
        <taxon>Maritalea</taxon>
    </lineage>
</organism>
<dbReference type="PANTHER" id="PTHR46825:SF9">
    <property type="entry name" value="BETA-LACTAMASE-RELATED DOMAIN-CONTAINING PROTEIN"/>
    <property type="match status" value="1"/>
</dbReference>
<evidence type="ECO:0000313" key="2">
    <source>
        <dbReference type="EMBL" id="TDQ60226.1"/>
    </source>
</evidence>
<evidence type="ECO:0000259" key="1">
    <source>
        <dbReference type="Pfam" id="PF00144"/>
    </source>
</evidence>
<gene>
    <name evidence="2" type="ORF">ATL17_3414</name>
</gene>
<dbReference type="InterPro" id="IPR050491">
    <property type="entry name" value="AmpC-like"/>
</dbReference>